<dbReference type="Pfam" id="PF00768">
    <property type="entry name" value="Peptidase_S11"/>
    <property type="match status" value="1"/>
</dbReference>
<feature type="chain" id="PRO_5002973295" description="serine-type D-Ala-D-Ala carboxypeptidase" evidence="16">
    <location>
        <begin position="34"/>
        <end position="392"/>
    </location>
</feature>
<keyword evidence="11" id="KW-0961">Cell wall biogenesis/degradation</keyword>
<evidence type="ECO:0000256" key="12">
    <source>
        <dbReference type="ARBA" id="ARBA00034000"/>
    </source>
</evidence>
<dbReference type="InterPro" id="IPR012338">
    <property type="entry name" value="Beta-lactam/transpept-like"/>
</dbReference>
<dbReference type="eggNOG" id="COG1686">
    <property type="taxonomic scope" value="Bacteria"/>
</dbReference>
<dbReference type="InterPro" id="IPR015956">
    <property type="entry name" value="Peniciliin-bd_prot_C_sf"/>
</dbReference>
<dbReference type="RefSeq" id="WP_015833196.1">
    <property type="nucleotide sequence ID" value="NC_012968.1"/>
</dbReference>
<evidence type="ECO:0000256" key="13">
    <source>
        <dbReference type="PIRSR" id="PIRSR618044-1"/>
    </source>
</evidence>
<sequence>MHIIKTNVFTRIISATTLAISLVATSFTNLAHAGAAQIAPPPSLAVKAYLLKDFNNGYVIAQNNASMRVEPASLTKIMTAYLAFKAVKNGHLQLNQTLPVSEHAWKTEGSKMFIEPNKPATVDELLHGMIIVSGNDASITLAEGIASSEPLFAQMMNKEAERLGMKNTHYMNATGLPDPQHYTTAEDLATLAMALIRDFPEEYKRLYSVKEYAYNNIKQPNRNRLLWLDPNVDGMKTGHTESAGYCLISTAKRDNTRYISVILGAPTDTARATESQKLLNYGFQFFDSALVYKQNKPVSKLKVWKGEVNEINSTTANDLYLTLPKGEYANVKAIASSTQPLIAPIKKGQVIGQVKFVLNGKTISERALVADRSVATAGLFGRAWDSIKLLMQ</sequence>
<dbReference type="PANTHER" id="PTHR21581:SF6">
    <property type="entry name" value="TRAFFICKING PROTEIN PARTICLE COMPLEX SUBUNIT 12"/>
    <property type="match status" value="1"/>
</dbReference>
<evidence type="ECO:0000256" key="4">
    <source>
        <dbReference type="ARBA" id="ARBA00012448"/>
    </source>
</evidence>
<keyword evidence="5" id="KW-0121">Carboxypeptidase</keyword>
<protein>
    <recommendedName>
        <fullName evidence="4">serine-type D-Ala-D-Ala carboxypeptidase</fullName>
        <ecNumber evidence="4">3.4.16.4</ecNumber>
    </recommendedName>
</protein>
<evidence type="ECO:0000256" key="3">
    <source>
        <dbReference type="ARBA" id="ARBA00007164"/>
    </source>
</evidence>
<evidence type="ECO:0000256" key="1">
    <source>
        <dbReference type="ARBA" id="ARBA00003217"/>
    </source>
</evidence>
<evidence type="ECO:0000256" key="11">
    <source>
        <dbReference type="ARBA" id="ARBA00023316"/>
    </source>
</evidence>
<dbReference type="Gene3D" id="2.60.410.10">
    <property type="entry name" value="D-Ala-D-Ala carboxypeptidase, C-terminal domain"/>
    <property type="match status" value="1"/>
</dbReference>
<feature type="active site" description="Acyl-ester intermediate" evidence="13">
    <location>
        <position position="73"/>
    </location>
</feature>
<dbReference type="InterPro" id="IPR018044">
    <property type="entry name" value="Peptidase_S11"/>
</dbReference>
<evidence type="ECO:0000256" key="2">
    <source>
        <dbReference type="ARBA" id="ARBA00004752"/>
    </source>
</evidence>
<reference evidence="18 19" key="2">
    <citation type="journal article" date="2011" name="J. Bacteriol.">
        <title>Genomes of three methylotrophs from a single niche uncover genetic and metabolic divergence of Methylophilaceae.</title>
        <authorList>
            <person name="Lapidus A."/>
            <person name="Clum A."/>
            <person name="Labutti K."/>
            <person name="Kaluzhnaya M.G."/>
            <person name="Lim S."/>
            <person name="Beck D.A."/>
            <person name="Glavina Del Rio T."/>
            <person name="Nolan M."/>
            <person name="Mavromatis K."/>
            <person name="Huntemann M."/>
            <person name="Lucas S."/>
            <person name="Lidstrom M.E."/>
            <person name="Ivanova N."/>
            <person name="Chistoserdova L."/>
        </authorList>
    </citation>
    <scope>NUCLEOTIDE SEQUENCE [LARGE SCALE GENOMIC DNA]</scope>
    <source>
        <strain evidence="19">JLW8 / ATCC BAA-1282 / DSM 17540</strain>
    </source>
</reference>
<evidence type="ECO:0000256" key="10">
    <source>
        <dbReference type="ARBA" id="ARBA00022984"/>
    </source>
</evidence>
<keyword evidence="19" id="KW-1185">Reference proteome</keyword>
<evidence type="ECO:0000256" key="6">
    <source>
        <dbReference type="ARBA" id="ARBA00022670"/>
    </source>
</evidence>
<evidence type="ECO:0000313" key="18">
    <source>
        <dbReference type="EMBL" id="ACT49161.1"/>
    </source>
</evidence>
<keyword evidence="10" id="KW-0573">Peptidoglycan synthesis</keyword>
<dbReference type="GO" id="GO:0071555">
    <property type="term" value="P:cell wall organization"/>
    <property type="evidence" value="ECO:0007669"/>
    <property type="project" value="UniProtKB-KW"/>
</dbReference>
<evidence type="ECO:0000256" key="8">
    <source>
        <dbReference type="ARBA" id="ARBA00022801"/>
    </source>
</evidence>
<dbReference type="KEGG" id="mmb:Mmol_2259"/>
<proteinExistence type="inferred from homology"/>
<dbReference type="SMART" id="SM00936">
    <property type="entry name" value="PBP5_C"/>
    <property type="match status" value="1"/>
</dbReference>
<dbReference type="Gene3D" id="3.40.710.10">
    <property type="entry name" value="DD-peptidase/beta-lactamase superfamily"/>
    <property type="match status" value="1"/>
</dbReference>
<comment type="similarity">
    <text evidence="3 15">Belongs to the peptidase S11 family.</text>
</comment>
<reference evidence="19" key="1">
    <citation type="submission" date="2009-07" db="EMBL/GenBank/DDBJ databases">
        <title>Complete sequence of Methylotenera mobilis JLW8.</title>
        <authorList>
            <consortium name="US DOE Joint Genome Institute"/>
            <person name="Lucas S."/>
            <person name="Copeland A."/>
            <person name="Lapidus A."/>
            <person name="Glavina del Rio T."/>
            <person name="Tice H."/>
            <person name="Bruce D."/>
            <person name="Goodwin L."/>
            <person name="Pitluck S."/>
            <person name="LaButti K.M."/>
            <person name="Clum A."/>
            <person name="Larimer F."/>
            <person name="Land M."/>
            <person name="Hauser L."/>
            <person name="Kyrpides N."/>
            <person name="Mikhailova N."/>
            <person name="Kayluzhnaya M."/>
            <person name="Chistoserdova L."/>
        </authorList>
    </citation>
    <scope>NUCLEOTIDE SEQUENCE [LARGE SCALE GENOMIC DNA]</scope>
    <source>
        <strain evidence="19">JLW8 / ATCC BAA-1282 / DSM 17540</strain>
    </source>
</reference>
<feature type="active site" evidence="13">
    <location>
        <position position="133"/>
    </location>
</feature>
<feature type="domain" description="Peptidase S11 D-Ala-D-Ala carboxypeptidase A C-terminal" evidence="17">
    <location>
        <begin position="286"/>
        <end position="376"/>
    </location>
</feature>
<dbReference type="SUPFAM" id="SSF56601">
    <property type="entry name" value="beta-lactamase/transpeptidase-like"/>
    <property type="match status" value="1"/>
</dbReference>
<dbReference type="EMBL" id="CP001672">
    <property type="protein sequence ID" value="ACT49161.1"/>
    <property type="molecule type" value="Genomic_DNA"/>
</dbReference>
<evidence type="ECO:0000256" key="7">
    <source>
        <dbReference type="ARBA" id="ARBA00022729"/>
    </source>
</evidence>
<evidence type="ECO:0000256" key="16">
    <source>
        <dbReference type="SAM" id="SignalP"/>
    </source>
</evidence>
<evidence type="ECO:0000256" key="9">
    <source>
        <dbReference type="ARBA" id="ARBA00022960"/>
    </source>
</evidence>
<feature type="active site" description="Proton acceptor" evidence="13">
    <location>
        <position position="76"/>
    </location>
</feature>
<evidence type="ECO:0000256" key="14">
    <source>
        <dbReference type="PIRSR" id="PIRSR618044-2"/>
    </source>
</evidence>
<dbReference type="GO" id="GO:0009252">
    <property type="term" value="P:peptidoglycan biosynthetic process"/>
    <property type="evidence" value="ECO:0007669"/>
    <property type="project" value="UniProtKB-UniPathway"/>
</dbReference>
<comment type="function">
    <text evidence="1">Removes C-terminal D-alanyl residues from sugar-peptide cell wall precursors.</text>
</comment>
<comment type="catalytic activity">
    <reaction evidence="12">
        <text>Preferential cleavage: (Ac)2-L-Lys-D-Ala-|-D-Ala. Also transpeptidation of peptidyl-alanyl moieties that are N-acyl substituents of D-alanine.</text>
        <dbReference type="EC" id="3.4.16.4"/>
    </reaction>
</comment>
<comment type="pathway">
    <text evidence="2">Cell wall biogenesis; peptidoglycan biosynthesis.</text>
</comment>
<evidence type="ECO:0000256" key="15">
    <source>
        <dbReference type="RuleBase" id="RU004016"/>
    </source>
</evidence>
<keyword evidence="6" id="KW-0645">Protease</keyword>
<keyword evidence="8 18" id="KW-0378">Hydrolase</keyword>
<evidence type="ECO:0000256" key="5">
    <source>
        <dbReference type="ARBA" id="ARBA00022645"/>
    </source>
</evidence>
<dbReference type="UniPathway" id="UPA00219"/>
<evidence type="ECO:0000313" key="19">
    <source>
        <dbReference type="Proteomes" id="UP000002742"/>
    </source>
</evidence>
<dbReference type="InterPro" id="IPR001967">
    <property type="entry name" value="Peptidase_S11_N"/>
</dbReference>
<dbReference type="PRINTS" id="PR00725">
    <property type="entry name" value="DADACBPTASE1"/>
</dbReference>
<gene>
    <name evidence="18" type="ordered locus">Mmol_2259</name>
</gene>
<dbReference type="AlphaFoldDB" id="C6WT99"/>
<keyword evidence="7 16" id="KW-0732">Signal</keyword>
<dbReference type="InterPro" id="IPR037167">
    <property type="entry name" value="Peptidase_S11_C_sf"/>
</dbReference>
<keyword evidence="9" id="KW-0133">Cell shape</keyword>
<name>C6WT99_METML</name>
<dbReference type="PANTHER" id="PTHR21581">
    <property type="entry name" value="D-ALANYL-D-ALANINE CARBOXYPEPTIDASE"/>
    <property type="match status" value="1"/>
</dbReference>
<dbReference type="Proteomes" id="UP000002742">
    <property type="component" value="Chromosome"/>
</dbReference>
<feature type="binding site" evidence="14">
    <location>
        <position position="236"/>
    </location>
    <ligand>
        <name>substrate</name>
    </ligand>
</feature>
<dbReference type="GO" id="GO:0008360">
    <property type="term" value="P:regulation of cell shape"/>
    <property type="evidence" value="ECO:0007669"/>
    <property type="project" value="UniProtKB-KW"/>
</dbReference>
<evidence type="ECO:0000259" key="17">
    <source>
        <dbReference type="SMART" id="SM00936"/>
    </source>
</evidence>
<dbReference type="GO" id="GO:0009002">
    <property type="term" value="F:serine-type D-Ala-D-Ala carboxypeptidase activity"/>
    <property type="evidence" value="ECO:0007669"/>
    <property type="project" value="UniProtKB-EC"/>
</dbReference>
<dbReference type="InterPro" id="IPR012907">
    <property type="entry name" value="Peptidase_S11_C"/>
</dbReference>
<dbReference type="HOGENOM" id="CLU_027070_8_1_4"/>
<feature type="signal peptide" evidence="16">
    <location>
        <begin position="1"/>
        <end position="33"/>
    </location>
</feature>
<dbReference type="GO" id="GO:0006508">
    <property type="term" value="P:proteolysis"/>
    <property type="evidence" value="ECO:0007669"/>
    <property type="project" value="UniProtKB-KW"/>
</dbReference>
<dbReference type="SUPFAM" id="SSF69189">
    <property type="entry name" value="Penicillin-binding protein associated domain"/>
    <property type="match status" value="1"/>
</dbReference>
<dbReference type="STRING" id="583345.Mmol_2259"/>
<accession>C6WT99</accession>
<organism evidence="18 19">
    <name type="scientific">Methylotenera mobilis (strain JLW8 / ATCC BAA-1282 / DSM 17540)</name>
    <dbReference type="NCBI Taxonomy" id="583345"/>
    <lineage>
        <taxon>Bacteria</taxon>
        <taxon>Pseudomonadati</taxon>
        <taxon>Pseudomonadota</taxon>
        <taxon>Betaproteobacteria</taxon>
        <taxon>Nitrosomonadales</taxon>
        <taxon>Methylophilaceae</taxon>
        <taxon>Methylotenera</taxon>
    </lineage>
</organism>
<dbReference type="EC" id="3.4.16.4" evidence="4"/>
<dbReference type="Pfam" id="PF07943">
    <property type="entry name" value="PBP5_C"/>
    <property type="match status" value="1"/>
</dbReference>